<dbReference type="PROSITE" id="PS51257">
    <property type="entry name" value="PROKAR_LIPOPROTEIN"/>
    <property type="match status" value="1"/>
</dbReference>
<evidence type="ECO:0000259" key="8">
    <source>
        <dbReference type="Pfam" id="PF00933"/>
    </source>
</evidence>
<dbReference type="InterPro" id="IPR036962">
    <property type="entry name" value="Glyco_hydro_3_N_sf"/>
</dbReference>
<dbReference type="OrthoDB" id="9805821at2"/>
<feature type="domain" description="Glycoside hydrolase family 3 N-terminal" evidence="8">
    <location>
        <begin position="60"/>
        <end position="372"/>
    </location>
</feature>
<sequence length="383" mass="38869">MASPRLLATFVALSGLLLACSPSESPSTGPSGSPDTQPMGTSGPLPAAPASCDLAALPARDKLAQLLTVGVTDAADARAVVADHHVGGIMIGSWTDLSMLDDGSLADIAGSAAPVPLAVSVDEEGGRVSRLAPLIGNQPPARELAATKTPDEVYGIALDRGRKMHGLGITVDFAPVVDVTDAPADTVIGDRSFGADPAVVADYAGAYARGLRDAGVLPVLKHFPGHGHASGDSHTGGVTTPPIDSLQNDDLVPYRTLTGQPPVAVMVGHMQVPGLTGSDPASLSRAAYALLRSGGYGGPGFGGLIYTDDLSSMGAINQRYSVPDAVLRALQAGADNALWITTDEVPAVLDRLEQALASGELSQTAVDASLQRNVAVKGPLRCG</sequence>
<keyword evidence="5" id="KW-0326">Glycosidase</keyword>
<keyword evidence="7" id="KW-0732">Signal</keyword>
<evidence type="ECO:0000256" key="2">
    <source>
        <dbReference type="ARBA" id="ARBA00005336"/>
    </source>
</evidence>
<reference evidence="9 10" key="1">
    <citation type="submission" date="2015-07" db="EMBL/GenBank/DDBJ databases">
        <title>Complete genome sequence of Mycobacterium goodii X7B, a facultative thermophilic biodesulfurizing bacterium.</title>
        <authorList>
            <person name="Yu B."/>
            <person name="Li F."/>
            <person name="Xu P."/>
        </authorList>
    </citation>
    <scope>NUCLEOTIDE SEQUENCE [LARGE SCALE GENOMIC DNA]</scope>
    <source>
        <strain evidence="9 10">X7B</strain>
    </source>
</reference>
<dbReference type="GO" id="GO:0009254">
    <property type="term" value="P:peptidoglycan turnover"/>
    <property type="evidence" value="ECO:0007669"/>
    <property type="project" value="TreeGrafter"/>
</dbReference>
<proteinExistence type="inferred from homology"/>
<comment type="similarity">
    <text evidence="2">Belongs to the glycosyl hydrolase 3 family.</text>
</comment>
<feature type="signal peptide" evidence="7">
    <location>
        <begin position="1"/>
        <end position="19"/>
    </location>
</feature>
<dbReference type="InterPro" id="IPR017853">
    <property type="entry name" value="GH"/>
</dbReference>
<name>A0A0K0X3C6_MYCGD</name>
<evidence type="ECO:0000256" key="7">
    <source>
        <dbReference type="SAM" id="SignalP"/>
    </source>
</evidence>
<dbReference type="PATRIC" id="fig|134601.6.peg.1788"/>
<dbReference type="AlphaFoldDB" id="A0A0K0X3C6"/>
<dbReference type="STRING" id="134601.AFA91_08635"/>
<dbReference type="InterPro" id="IPR050226">
    <property type="entry name" value="NagZ_Beta-hexosaminidase"/>
</dbReference>
<dbReference type="GO" id="GO:0005975">
    <property type="term" value="P:carbohydrate metabolic process"/>
    <property type="evidence" value="ECO:0007669"/>
    <property type="project" value="InterPro"/>
</dbReference>
<dbReference type="RefSeq" id="WP_049744348.1">
    <property type="nucleotide sequence ID" value="NZ_CP012150.1"/>
</dbReference>
<evidence type="ECO:0000256" key="4">
    <source>
        <dbReference type="ARBA" id="ARBA00022801"/>
    </source>
</evidence>
<evidence type="ECO:0000256" key="5">
    <source>
        <dbReference type="ARBA" id="ARBA00023295"/>
    </source>
</evidence>
<gene>
    <name evidence="9" type="ORF">AFA91_08635</name>
</gene>
<dbReference type="EMBL" id="CP012150">
    <property type="protein sequence ID" value="AKS31930.1"/>
    <property type="molecule type" value="Genomic_DNA"/>
</dbReference>
<evidence type="ECO:0000313" key="10">
    <source>
        <dbReference type="Proteomes" id="UP000062255"/>
    </source>
</evidence>
<evidence type="ECO:0000256" key="3">
    <source>
        <dbReference type="ARBA" id="ARBA00012663"/>
    </source>
</evidence>
<dbReference type="InterPro" id="IPR001764">
    <property type="entry name" value="Glyco_hydro_3_N"/>
</dbReference>
<dbReference type="GO" id="GO:0004563">
    <property type="term" value="F:beta-N-acetylhexosaminidase activity"/>
    <property type="evidence" value="ECO:0007669"/>
    <property type="project" value="UniProtKB-EC"/>
</dbReference>
<dbReference type="PANTHER" id="PTHR30480:SF13">
    <property type="entry name" value="BETA-HEXOSAMINIDASE"/>
    <property type="match status" value="1"/>
</dbReference>
<dbReference type="Proteomes" id="UP000062255">
    <property type="component" value="Chromosome"/>
</dbReference>
<dbReference type="KEGG" id="mgo:AFA91_08635"/>
<feature type="region of interest" description="Disordered" evidence="6">
    <location>
        <begin position="22"/>
        <end position="47"/>
    </location>
</feature>
<comment type="catalytic activity">
    <reaction evidence="1">
        <text>Hydrolysis of terminal non-reducing N-acetyl-D-hexosamine residues in N-acetyl-beta-D-hexosaminides.</text>
        <dbReference type="EC" id="3.2.1.52"/>
    </reaction>
</comment>
<protein>
    <recommendedName>
        <fullName evidence="3">beta-N-acetylhexosaminidase</fullName>
        <ecNumber evidence="3">3.2.1.52</ecNumber>
    </recommendedName>
</protein>
<dbReference type="EC" id="3.2.1.52" evidence="3"/>
<feature type="compositionally biased region" description="Low complexity" evidence="6">
    <location>
        <begin position="22"/>
        <end position="34"/>
    </location>
</feature>
<evidence type="ECO:0000313" key="9">
    <source>
        <dbReference type="EMBL" id="AKS31930.1"/>
    </source>
</evidence>
<dbReference type="PANTHER" id="PTHR30480">
    <property type="entry name" value="BETA-HEXOSAMINIDASE-RELATED"/>
    <property type="match status" value="1"/>
</dbReference>
<accession>A0A0K0X3C6</accession>
<dbReference type="Pfam" id="PF00933">
    <property type="entry name" value="Glyco_hydro_3"/>
    <property type="match status" value="1"/>
</dbReference>
<evidence type="ECO:0000256" key="6">
    <source>
        <dbReference type="SAM" id="MobiDB-lite"/>
    </source>
</evidence>
<keyword evidence="4" id="KW-0378">Hydrolase</keyword>
<organism evidence="9 10">
    <name type="scientific">Mycolicibacterium goodii</name>
    <name type="common">Mycobacterium goodii</name>
    <dbReference type="NCBI Taxonomy" id="134601"/>
    <lineage>
        <taxon>Bacteria</taxon>
        <taxon>Bacillati</taxon>
        <taxon>Actinomycetota</taxon>
        <taxon>Actinomycetes</taxon>
        <taxon>Mycobacteriales</taxon>
        <taxon>Mycobacteriaceae</taxon>
        <taxon>Mycolicibacterium</taxon>
    </lineage>
</organism>
<dbReference type="SUPFAM" id="SSF51445">
    <property type="entry name" value="(Trans)glycosidases"/>
    <property type="match status" value="1"/>
</dbReference>
<feature type="chain" id="PRO_5038578193" description="beta-N-acetylhexosaminidase" evidence="7">
    <location>
        <begin position="20"/>
        <end position="383"/>
    </location>
</feature>
<dbReference type="Gene3D" id="3.20.20.300">
    <property type="entry name" value="Glycoside hydrolase, family 3, N-terminal domain"/>
    <property type="match status" value="1"/>
</dbReference>
<evidence type="ECO:0000256" key="1">
    <source>
        <dbReference type="ARBA" id="ARBA00001231"/>
    </source>
</evidence>